<dbReference type="Proteomes" id="UP000683213">
    <property type="component" value="Unassembled WGS sequence"/>
</dbReference>
<sequence length="237" mass="26536">MKQFCPECGKEKGPFLKGFCLDCFKKKGDLVSAPKEIDFEHCKKCGKARIRGKWVELTEEGLEGLVKEKIKEKEMKIENRMVSLIREAEGVQAQGLKAEVTAKGSVDGMPLTEKLVVALKPKDVICVNCSRVYGNYYEATIQVRFGGVSLKKTEDAVLKRMASFLQRLHAKDPLAVIVSEKKQRNGFDVLIGSKRAAKLLAVHLAKDSEHDIKRSFSLEGVDKAGKTKKRFTFCVRL</sequence>
<evidence type="ECO:0000259" key="1">
    <source>
        <dbReference type="Pfam" id="PF04981"/>
    </source>
</evidence>
<dbReference type="GO" id="GO:0043023">
    <property type="term" value="F:ribosomal large subunit binding"/>
    <property type="evidence" value="ECO:0007669"/>
    <property type="project" value="InterPro"/>
</dbReference>
<dbReference type="Pfam" id="PF04981">
    <property type="entry name" value="NMD3"/>
    <property type="match status" value="1"/>
</dbReference>
<dbReference type="PANTHER" id="PTHR12746">
    <property type="entry name" value="NONSENSE-MEDIATED MRNA DECAY PROTEIN 3"/>
    <property type="match status" value="1"/>
</dbReference>
<organism evidence="2 3">
    <name type="scientific">Candidatus Iainarchaeum sp</name>
    <dbReference type="NCBI Taxonomy" id="3101447"/>
    <lineage>
        <taxon>Archaea</taxon>
        <taxon>Candidatus Iainarchaeota</taxon>
        <taxon>Candidatus Iainarchaeia</taxon>
        <taxon>Candidatus Iainarchaeales</taxon>
        <taxon>Candidatus Iainarchaeaceae</taxon>
        <taxon>Candidatus Iainarchaeum</taxon>
    </lineage>
</organism>
<accession>A0A8T4KYD5</accession>
<protein>
    <recommendedName>
        <fullName evidence="1">Nmd3 N-terminal domain-containing protein</fullName>
    </recommendedName>
</protein>
<comment type="caution">
    <text evidence="2">The sequence shown here is derived from an EMBL/GenBank/DDBJ whole genome shotgun (WGS) entry which is preliminary data.</text>
</comment>
<feature type="domain" description="Nmd3 N-terminal" evidence="1">
    <location>
        <begin position="5"/>
        <end position="237"/>
    </location>
</feature>
<evidence type="ECO:0000313" key="3">
    <source>
        <dbReference type="Proteomes" id="UP000683213"/>
    </source>
</evidence>
<dbReference type="GO" id="GO:0005737">
    <property type="term" value="C:cytoplasm"/>
    <property type="evidence" value="ECO:0007669"/>
    <property type="project" value="TreeGrafter"/>
</dbReference>
<dbReference type="AlphaFoldDB" id="A0A8T4KYD5"/>
<dbReference type="InterPro" id="IPR039768">
    <property type="entry name" value="Nmd3"/>
</dbReference>
<dbReference type="PANTHER" id="PTHR12746:SF2">
    <property type="entry name" value="60S RIBOSOMAL EXPORT PROTEIN NMD3"/>
    <property type="match status" value="1"/>
</dbReference>
<reference evidence="2" key="1">
    <citation type="submission" date="2021-03" db="EMBL/GenBank/DDBJ databases">
        <authorList>
            <person name="Jaffe A."/>
        </authorList>
    </citation>
    <scope>NUCLEOTIDE SEQUENCE</scope>
    <source>
        <strain evidence="2">RIFCSPHIGHO2_01_FULL_GW2011_AR10_43_9</strain>
    </source>
</reference>
<dbReference type="InterPro" id="IPR007064">
    <property type="entry name" value="Nmd3_N"/>
</dbReference>
<evidence type="ECO:0000313" key="2">
    <source>
        <dbReference type="EMBL" id="MBS3059207.1"/>
    </source>
</evidence>
<gene>
    <name evidence="2" type="ORF">J4224_02155</name>
</gene>
<dbReference type="EMBL" id="JAGVWF010000029">
    <property type="protein sequence ID" value="MBS3059207.1"/>
    <property type="molecule type" value="Genomic_DNA"/>
</dbReference>
<name>A0A8T4KYD5_9ARCH</name>
<reference evidence="2" key="2">
    <citation type="submission" date="2021-05" db="EMBL/GenBank/DDBJ databases">
        <title>Protein family content uncovers lineage relationships and bacterial pathway maintenance mechanisms in DPANN archaea.</title>
        <authorList>
            <person name="Castelle C.J."/>
            <person name="Meheust R."/>
            <person name="Jaffe A.L."/>
            <person name="Seitz K."/>
            <person name="Gong X."/>
            <person name="Baker B.J."/>
            <person name="Banfield J.F."/>
        </authorList>
    </citation>
    <scope>NUCLEOTIDE SEQUENCE</scope>
    <source>
        <strain evidence="2">RIFCSPHIGHO2_01_FULL_GW2011_AR10_43_9</strain>
    </source>
</reference>
<proteinExistence type="predicted"/>